<dbReference type="CDD" id="cd22271">
    <property type="entry name" value="DPBB_EXP_N-like"/>
    <property type="match status" value="1"/>
</dbReference>
<dbReference type="Gene3D" id="2.60.40.760">
    <property type="entry name" value="Expansin, cellulose-binding-like domain"/>
    <property type="match status" value="1"/>
</dbReference>
<keyword evidence="1 2" id="KW-0732">Signal</keyword>
<dbReference type="NCBIfam" id="NF041144">
    <property type="entry name" value="expansin_EXLX1"/>
    <property type="match status" value="1"/>
</dbReference>
<comment type="caution">
    <text evidence="4">The sequence shown here is derived from an EMBL/GenBank/DDBJ whole genome shotgun (WGS) entry which is preliminary data.</text>
</comment>
<dbReference type="OrthoDB" id="406505at2759"/>
<name>A0A1Q8RWT0_9PEZI</name>
<feature type="chain" id="PRO_5012954685" evidence="2">
    <location>
        <begin position="21"/>
        <end position="219"/>
    </location>
</feature>
<evidence type="ECO:0000313" key="5">
    <source>
        <dbReference type="Proteomes" id="UP000186583"/>
    </source>
</evidence>
<dbReference type="Gene3D" id="2.40.40.10">
    <property type="entry name" value="RlpA-like domain"/>
    <property type="match status" value="1"/>
</dbReference>
<evidence type="ECO:0000256" key="1">
    <source>
        <dbReference type="ARBA" id="ARBA00022729"/>
    </source>
</evidence>
<dbReference type="InterPro" id="IPR009009">
    <property type="entry name" value="RlpA-like_DPBB"/>
</dbReference>
<dbReference type="PANTHER" id="PTHR31836">
    <property type="match status" value="1"/>
</dbReference>
<dbReference type="InterPro" id="IPR036749">
    <property type="entry name" value="Expansin_CBD_sf"/>
</dbReference>
<protein>
    <submittedName>
        <fullName evidence="4">Expansin-YoaJ 2</fullName>
    </submittedName>
</protein>
<keyword evidence="5" id="KW-1185">Reference proteome</keyword>
<accession>A0A1Q8RWT0</accession>
<reference evidence="4 5" key="1">
    <citation type="submission" date="2016-11" db="EMBL/GenBank/DDBJ databases">
        <title>Draft Genome Assembly of Colletotrichum chlorophyti a pathogen of herbaceous plants.</title>
        <authorList>
            <person name="Gan P."/>
            <person name="Narusaka M."/>
            <person name="Tsushima A."/>
            <person name="Narusaka Y."/>
            <person name="Takano Y."/>
            <person name="Shirasu K."/>
        </authorList>
    </citation>
    <scope>NUCLEOTIDE SEQUENCE [LARGE SCALE GENOMIC DNA]</scope>
    <source>
        <strain evidence="4 5">NTL11</strain>
    </source>
</reference>
<feature type="signal peptide" evidence="2">
    <location>
        <begin position="1"/>
        <end position="20"/>
    </location>
</feature>
<dbReference type="InterPro" id="IPR051477">
    <property type="entry name" value="Expansin_CellWall"/>
</dbReference>
<dbReference type="InterPro" id="IPR049818">
    <property type="entry name" value="Expansin_EXLX1-like"/>
</dbReference>
<dbReference type="PANTHER" id="PTHR31836:SF21">
    <property type="entry name" value="EXPANSIN-LIKE PROTEIN 7"/>
    <property type="match status" value="1"/>
</dbReference>
<gene>
    <name evidence="4" type="ORF">CCHL11_09611</name>
</gene>
<feature type="domain" description="Expansin-like EG45" evidence="3">
    <location>
        <begin position="35"/>
        <end position="126"/>
    </location>
</feature>
<dbReference type="InterPro" id="IPR036908">
    <property type="entry name" value="RlpA-like_sf"/>
</dbReference>
<dbReference type="SUPFAM" id="SSF50685">
    <property type="entry name" value="Barwin-like endoglucanases"/>
    <property type="match status" value="1"/>
</dbReference>
<dbReference type="InterPro" id="IPR007112">
    <property type="entry name" value="Expansin/allergen_DPBB_dom"/>
</dbReference>
<dbReference type="PROSITE" id="PS50842">
    <property type="entry name" value="EXPANSIN_EG45"/>
    <property type="match status" value="1"/>
</dbReference>
<proteinExistence type="predicted"/>
<evidence type="ECO:0000313" key="4">
    <source>
        <dbReference type="EMBL" id="OLN89234.1"/>
    </source>
</evidence>
<sequence>MHGLLTIGAALAALIQSTNAATSSAATWYEGNLGGGNCGFTGYTLPAGVLGTALSYTNYDGNCGTCLNVKGPKGNTVRVMVVDKCPQGCGNGQLDLFHDAFAKLDDPNKGKINVEWEQVPCSITSPIVVRNKSGTSKWWFSMQVLNHNYPITKFEVSIDNGKTWQSTVRQDYNYWQRSGNDGFAVDKVNIRVTCSNGKQVTATNVGTQAGAQFTTSGNC</sequence>
<dbReference type="STRING" id="708187.A0A1Q8RWT0"/>
<dbReference type="SUPFAM" id="SSF49590">
    <property type="entry name" value="PHL pollen allergen"/>
    <property type="match status" value="1"/>
</dbReference>
<organism evidence="4 5">
    <name type="scientific">Colletotrichum chlorophyti</name>
    <dbReference type="NCBI Taxonomy" id="708187"/>
    <lineage>
        <taxon>Eukaryota</taxon>
        <taxon>Fungi</taxon>
        <taxon>Dikarya</taxon>
        <taxon>Ascomycota</taxon>
        <taxon>Pezizomycotina</taxon>
        <taxon>Sordariomycetes</taxon>
        <taxon>Hypocreomycetidae</taxon>
        <taxon>Glomerellales</taxon>
        <taxon>Glomerellaceae</taxon>
        <taxon>Colletotrichum</taxon>
    </lineage>
</organism>
<dbReference type="Pfam" id="PF03330">
    <property type="entry name" value="DPBB_1"/>
    <property type="match status" value="1"/>
</dbReference>
<dbReference type="EMBL" id="MPGH01000082">
    <property type="protein sequence ID" value="OLN89234.1"/>
    <property type="molecule type" value="Genomic_DNA"/>
</dbReference>
<evidence type="ECO:0000256" key="2">
    <source>
        <dbReference type="SAM" id="SignalP"/>
    </source>
</evidence>
<evidence type="ECO:0000259" key="3">
    <source>
        <dbReference type="PROSITE" id="PS50842"/>
    </source>
</evidence>
<dbReference type="AlphaFoldDB" id="A0A1Q8RWT0"/>
<dbReference type="Proteomes" id="UP000186583">
    <property type="component" value="Unassembled WGS sequence"/>
</dbReference>